<dbReference type="PROSITE" id="PS50956">
    <property type="entry name" value="HTH_ASNC_2"/>
    <property type="match status" value="1"/>
</dbReference>
<dbReference type="InterPro" id="IPR036388">
    <property type="entry name" value="WH-like_DNA-bd_sf"/>
</dbReference>
<dbReference type="EMBL" id="AP025184">
    <property type="protein sequence ID" value="BDB53709.1"/>
    <property type="molecule type" value="Genomic_DNA"/>
</dbReference>
<dbReference type="SMART" id="SM00344">
    <property type="entry name" value="HTH_ASNC"/>
    <property type="match status" value="1"/>
</dbReference>
<dbReference type="SUPFAM" id="SSF46785">
    <property type="entry name" value="Winged helix' DNA-binding domain"/>
    <property type="match status" value="1"/>
</dbReference>
<dbReference type="PRINTS" id="PR00033">
    <property type="entry name" value="HTHASNC"/>
</dbReference>
<keyword evidence="2" id="KW-0238">DNA-binding</keyword>
<dbReference type="SUPFAM" id="SSF54909">
    <property type="entry name" value="Dimeric alpha+beta barrel"/>
    <property type="match status" value="1"/>
</dbReference>
<dbReference type="InterPro" id="IPR019887">
    <property type="entry name" value="Tscrpt_reg_AsnC/Lrp_C"/>
</dbReference>
<dbReference type="Proteomes" id="UP001319867">
    <property type="component" value="Chromosome"/>
</dbReference>
<reference evidence="5 6" key="2">
    <citation type="journal article" date="2022" name="Microorganisms">
        <title>Complete Genome Sequences of Two Flavobacterium ammonificans Strains and a Flavobacterium ammoniigenes Strain of Ammonifying Bacterioplankton Isolated from Surface River Water.</title>
        <authorList>
            <person name="Suda W."/>
            <person name="Ogata Y."/>
            <person name="Shindo C."/>
            <person name="Watanabe K."/>
        </authorList>
    </citation>
    <scope>NUCLEOTIDE SEQUENCE [LARGE SCALE GENOMIC DNA]</scope>
    <source>
        <strain evidence="5 6">GENT5</strain>
    </source>
</reference>
<keyword evidence="3" id="KW-0804">Transcription</keyword>
<dbReference type="Pfam" id="PF13412">
    <property type="entry name" value="HTH_24"/>
    <property type="match status" value="1"/>
</dbReference>
<dbReference type="Gene3D" id="3.30.70.920">
    <property type="match status" value="1"/>
</dbReference>
<reference evidence="5 6" key="1">
    <citation type="journal article" date="2022" name="Int. J. Syst. Evol. Microbiol.">
        <title>Flavobacterium ammonificans sp. nov. and Flavobacterium ammoniigenes sp. nov., ammonifying bacteria isolated from surface river water.</title>
        <authorList>
            <person name="Watanabe K."/>
            <person name="Kitamura T."/>
            <person name="Ogata Y."/>
            <person name="Shindo C."/>
            <person name="Suda W."/>
        </authorList>
    </citation>
    <scope>NUCLEOTIDE SEQUENCE [LARGE SCALE GENOMIC DNA]</scope>
    <source>
        <strain evidence="5 6">GENT5</strain>
    </source>
</reference>
<feature type="domain" description="HTH asnC-type" evidence="4">
    <location>
        <begin position="4"/>
        <end position="65"/>
    </location>
</feature>
<dbReference type="InterPro" id="IPR011008">
    <property type="entry name" value="Dimeric_a/b-barrel"/>
</dbReference>
<dbReference type="RefSeq" id="WP_229317232.1">
    <property type="nucleotide sequence ID" value="NZ_AP025184.1"/>
</dbReference>
<dbReference type="InterPro" id="IPR036390">
    <property type="entry name" value="WH_DNA-bd_sf"/>
</dbReference>
<evidence type="ECO:0000256" key="1">
    <source>
        <dbReference type="ARBA" id="ARBA00023015"/>
    </source>
</evidence>
<evidence type="ECO:0000256" key="3">
    <source>
        <dbReference type="ARBA" id="ARBA00023163"/>
    </source>
</evidence>
<evidence type="ECO:0000256" key="2">
    <source>
        <dbReference type="ARBA" id="ARBA00023125"/>
    </source>
</evidence>
<dbReference type="Gene3D" id="1.10.10.10">
    <property type="entry name" value="Winged helix-like DNA-binding domain superfamily/Winged helix DNA-binding domain"/>
    <property type="match status" value="1"/>
</dbReference>
<dbReference type="Pfam" id="PF01037">
    <property type="entry name" value="AsnC_trans_reg"/>
    <property type="match status" value="1"/>
</dbReference>
<protein>
    <submittedName>
        <fullName evidence="5">AsnC family transcriptional regulator</fullName>
    </submittedName>
</protein>
<dbReference type="InterPro" id="IPR000485">
    <property type="entry name" value="AsnC-type_HTH_dom"/>
</dbReference>
<evidence type="ECO:0000259" key="4">
    <source>
        <dbReference type="PROSITE" id="PS50956"/>
    </source>
</evidence>
<organism evidence="5 6">
    <name type="scientific">Flavobacterium ammoniigenes</name>
    <dbReference type="NCBI Taxonomy" id="1751095"/>
    <lineage>
        <taxon>Bacteria</taxon>
        <taxon>Pseudomonadati</taxon>
        <taxon>Bacteroidota</taxon>
        <taxon>Flavobacteriia</taxon>
        <taxon>Flavobacteriales</taxon>
        <taxon>Flavobacteriaceae</taxon>
        <taxon>Flavobacterium</taxon>
    </lineage>
</organism>
<gene>
    <name evidence="5" type="ORF">GENT5_00140</name>
</gene>
<proteinExistence type="predicted"/>
<dbReference type="PROSITE" id="PS00519">
    <property type="entry name" value="HTH_ASNC_1"/>
    <property type="match status" value="1"/>
</dbReference>
<dbReference type="InterPro" id="IPR011991">
    <property type="entry name" value="ArsR-like_HTH"/>
</dbReference>
<accession>A0ABN6KZI4</accession>
<sequence length="154" mass="17615">MITIDAIDKKILRLLQEDAHLTLKDISNKINLSLTPVHDRVKRLQKEGIIEKYVSILNKKKLGMHLTVYCQVTLVKQTHDVSEGFNASILNMPEVIECNFVSGNFDYLLKVVLPDMDSYHHFHQQKLSVLPEVSLINSFFIISEVKTTTVIPIN</sequence>
<keyword evidence="1" id="KW-0805">Transcription regulation</keyword>
<dbReference type="PANTHER" id="PTHR30154:SF34">
    <property type="entry name" value="TRANSCRIPTIONAL REGULATOR AZLB"/>
    <property type="match status" value="1"/>
</dbReference>
<evidence type="ECO:0000313" key="5">
    <source>
        <dbReference type="EMBL" id="BDB53709.1"/>
    </source>
</evidence>
<dbReference type="CDD" id="cd00090">
    <property type="entry name" value="HTH_ARSR"/>
    <property type="match status" value="1"/>
</dbReference>
<dbReference type="InterPro" id="IPR019885">
    <property type="entry name" value="Tscrpt_reg_HTH_AsnC-type_CS"/>
</dbReference>
<evidence type="ECO:0000313" key="6">
    <source>
        <dbReference type="Proteomes" id="UP001319867"/>
    </source>
</evidence>
<dbReference type="InterPro" id="IPR019888">
    <property type="entry name" value="Tscrpt_reg_AsnC-like"/>
</dbReference>
<dbReference type="PANTHER" id="PTHR30154">
    <property type="entry name" value="LEUCINE-RESPONSIVE REGULATORY PROTEIN"/>
    <property type="match status" value="1"/>
</dbReference>
<name>A0ABN6KZI4_9FLAO</name>
<keyword evidence="6" id="KW-1185">Reference proteome</keyword>